<comment type="caution">
    <text evidence="1">The sequence shown here is derived from an EMBL/GenBank/DDBJ whole genome shotgun (WGS) entry which is preliminary data.</text>
</comment>
<evidence type="ECO:0000313" key="1">
    <source>
        <dbReference type="EMBL" id="MXY92555.1"/>
    </source>
</evidence>
<protein>
    <submittedName>
        <fullName evidence="1">Uncharacterized protein</fullName>
    </submittedName>
</protein>
<accession>A0A6B0YQX6</accession>
<organism evidence="1">
    <name type="scientific">Caldilineaceae bacterium SB0664_bin_27</name>
    <dbReference type="NCBI Taxonomy" id="2605260"/>
    <lineage>
        <taxon>Bacteria</taxon>
        <taxon>Bacillati</taxon>
        <taxon>Chloroflexota</taxon>
        <taxon>Caldilineae</taxon>
        <taxon>Caldilineales</taxon>
        <taxon>Caldilineaceae</taxon>
    </lineage>
</organism>
<reference evidence="1" key="1">
    <citation type="submission" date="2019-09" db="EMBL/GenBank/DDBJ databases">
        <title>Characterisation of the sponge microbiome using genome-centric metagenomics.</title>
        <authorList>
            <person name="Engelberts J.P."/>
            <person name="Robbins S.J."/>
            <person name="De Goeij J.M."/>
            <person name="Aranda M."/>
            <person name="Bell S.C."/>
            <person name="Webster N.S."/>
        </authorList>
    </citation>
    <scope>NUCLEOTIDE SEQUENCE</scope>
    <source>
        <strain evidence="1">SB0664_bin_27</strain>
    </source>
</reference>
<dbReference type="AlphaFoldDB" id="A0A6B0YQX6"/>
<dbReference type="EMBL" id="VXRG01000036">
    <property type="protein sequence ID" value="MXY92555.1"/>
    <property type="molecule type" value="Genomic_DNA"/>
</dbReference>
<sequence length="263" mass="28858">MGGNYRGWGQPKVLGRRALTRLANACFIAVLLAAILPARTLSAQEVSAVYDVSECADVDEAYLQENLERIALDVLESENRSGGIDVGKIVIDNWKNMDAVVDRAVDDAVERVKSNSLRSNIFLSGFRVDWAEYFAGRVADSAFSSDLFKNEINELSERVVNDLEEEIQLITIASASSALLCVEEFISRKFSATMVVALEDHVQKGLHGVNIEEVKKKLDTDSLRRVNITLDSIVFFAAAQISRALGKNFAQGLAGKIFGRIVG</sequence>
<gene>
    <name evidence="1" type="ORF">F4Y42_03810</name>
</gene>
<name>A0A6B0YQX6_9CHLR</name>
<proteinExistence type="predicted"/>